<name>A0A239EGN9_9SPHN</name>
<keyword evidence="5" id="KW-1185">Reference proteome</keyword>
<dbReference type="InterPro" id="IPR052193">
    <property type="entry name" value="Peptidase_C59"/>
</dbReference>
<dbReference type="RefSeq" id="WP_089214587.1">
    <property type="nucleotide sequence ID" value="NZ_FZPA01000001.1"/>
</dbReference>
<protein>
    <submittedName>
        <fullName evidence="4">Choloylglycine hydrolase</fullName>
    </submittedName>
</protein>
<feature type="domain" description="Choloylglycine hydrolase/NAAA C-terminal" evidence="3">
    <location>
        <begin position="2"/>
        <end position="284"/>
    </location>
</feature>
<dbReference type="CDD" id="cd01902">
    <property type="entry name" value="Ntn_CGH"/>
    <property type="match status" value="1"/>
</dbReference>
<gene>
    <name evidence="4" type="ORF">SAMN06295955_101758</name>
</gene>
<evidence type="ECO:0000313" key="5">
    <source>
        <dbReference type="Proteomes" id="UP000198339"/>
    </source>
</evidence>
<comment type="similarity">
    <text evidence="1">Belongs to the peptidase C59 family.</text>
</comment>
<dbReference type="InterPro" id="IPR029055">
    <property type="entry name" value="Ntn_hydrolases_N"/>
</dbReference>
<keyword evidence="2 4" id="KW-0378">Hydrolase</keyword>
<reference evidence="4 5" key="1">
    <citation type="submission" date="2017-06" db="EMBL/GenBank/DDBJ databases">
        <authorList>
            <person name="Kim H.J."/>
            <person name="Triplett B.A."/>
        </authorList>
    </citation>
    <scope>NUCLEOTIDE SEQUENCE [LARGE SCALE GENOMIC DNA]</scope>
    <source>
        <strain evidence="4 5">DS15</strain>
    </source>
</reference>
<evidence type="ECO:0000313" key="4">
    <source>
        <dbReference type="EMBL" id="SNS43601.1"/>
    </source>
</evidence>
<dbReference type="InterPro" id="IPR029132">
    <property type="entry name" value="CBAH/NAAA_C"/>
</dbReference>
<dbReference type="PANTHER" id="PTHR35527">
    <property type="entry name" value="CHOLOYLGLYCINE HYDROLASE"/>
    <property type="match status" value="1"/>
</dbReference>
<dbReference type="PANTHER" id="PTHR35527:SF2">
    <property type="entry name" value="HYDROLASE"/>
    <property type="match status" value="1"/>
</dbReference>
<evidence type="ECO:0000259" key="3">
    <source>
        <dbReference type="Pfam" id="PF02275"/>
    </source>
</evidence>
<dbReference type="SUPFAM" id="SSF56235">
    <property type="entry name" value="N-terminal nucleophile aminohydrolases (Ntn hydrolases)"/>
    <property type="match status" value="1"/>
</dbReference>
<dbReference type="Gene3D" id="3.60.60.10">
    <property type="entry name" value="Penicillin V Acylase, Chain A"/>
    <property type="match status" value="1"/>
</dbReference>
<proteinExistence type="inferred from homology"/>
<accession>A0A239EGN9</accession>
<dbReference type="AlphaFoldDB" id="A0A239EGN9"/>
<sequence length="321" mass="35460">MCSRVLWADNGQAVVVGRTMDWVNPWPIDLWLLPRGIERDGRQGPDTLRWTARYGSVVASKDGASDGMNEAGLAAHMLWLAEAEYGARDPARPGLSVGLWLQYYLDSFATVAEAVAWTKASNFQLVTGEYDGLQVAVHLAIEDASGDSAVIEYVGGRPRIYHGRDYCVLTNSPTFDRQLAQLKRYQGFGGELPLPGTTDAADRYVRAAYYLKHLPRPADYRETVAAMLSVMRNVAQPFGTVDPARPNVSPTRWRTVCDLTNSVYYFESTTSPTIVWAKLPQLNFSEGAPVQKADLIDSPDRIGDVTLQFIPAKPFEVHSSG</sequence>
<evidence type="ECO:0000256" key="1">
    <source>
        <dbReference type="ARBA" id="ARBA00006625"/>
    </source>
</evidence>
<evidence type="ECO:0000256" key="2">
    <source>
        <dbReference type="ARBA" id="ARBA00022801"/>
    </source>
</evidence>
<dbReference type="EMBL" id="FZPA01000001">
    <property type="protein sequence ID" value="SNS43601.1"/>
    <property type="molecule type" value="Genomic_DNA"/>
</dbReference>
<dbReference type="OrthoDB" id="1265391at2"/>
<organism evidence="4 5">
    <name type="scientific">Sphingopyxis indica</name>
    <dbReference type="NCBI Taxonomy" id="436663"/>
    <lineage>
        <taxon>Bacteria</taxon>
        <taxon>Pseudomonadati</taxon>
        <taxon>Pseudomonadota</taxon>
        <taxon>Alphaproteobacteria</taxon>
        <taxon>Sphingomonadales</taxon>
        <taxon>Sphingomonadaceae</taxon>
        <taxon>Sphingopyxis</taxon>
    </lineage>
</organism>
<dbReference type="Proteomes" id="UP000198339">
    <property type="component" value="Unassembled WGS sequence"/>
</dbReference>
<dbReference type="Pfam" id="PF02275">
    <property type="entry name" value="CBAH"/>
    <property type="match status" value="1"/>
</dbReference>
<dbReference type="GO" id="GO:0016787">
    <property type="term" value="F:hydrolase activity"/>
    <property type="evidence" value="ECO:0007669"/>
    <property type="project" value="UniProtKB-KW"/>
</dbReference>